<dbReference type="GO" id="GO:0016020">
    <property type="term" value="C:membrane"/>
    <property type="evidence" value="ECO:0007669"/>
    <property type="project" value="InterPro"/>
</dbReference>
<reference evidence="4 5" key="1">
    <citation type="submission" date="2018-08" db="EMBL/GenBank/DDBJ databases">
        <title>A genome reference for cultivated species of the human gut microbiota.</title>
        <authorList>
            <person name="Zou Y."/>
            <person name="Xue W."/>
            <person name="Luo G."/>
        </authorList>
    </citation>
    <scope>NUCLEOTIDE SEQUENCE [LARGE SCALE GENOMIC DNA]</scope>
    <source>
        <strain evidence="3 5">AM25-1LB</strain>
        <strain evidence="2 4">TF11-7</strain>
    </source>
</reference>
<dbReference type="GO" id="GO:0004673">
    <property type="term" value="F:protein histidine kinase activity"/>
    <property type="evidence" value="ECO:0007669"/>
    <property type="project" value="InterPro"/>
</dbReference>
<dbReference type="InterPro" id="IPR015014">
    <property type="entry name" value="PhoQ_Sensor"/>
</dbReference>
<dbReference type="AlphaFoldDB" id="A0A3E4LID6"/>
<dbReference type="Proteomes" id="UP000284902">
    <property type="component" value="Unassembled WGS sequence"/>
</dbReference>
<evidence type="ECO:0000313" key="5">
    <source>
        <dbReference type="Proteomes" id="UP000284902"/>
    </source>
</evidence>
<evidence type="ECO:0000313" key="4">
    <source>
        <dbReference type="Proteomes" id="UP000260793"/>
    </source>
</evidence>
<proteinExistence type="predicted"/>
<evidence type="ECO:0000259" key="1">
    <source>
        <dbReference type="Pfam" id="PF08918"/>
    </source>
</evidence>
<accession>A0A3E4LID6</accession>
<dbReference type="GO" id="GO:0046872">
    <property type="term" value="F:metal ion binding"/>
    <property type="evidence" value="ECO:0007669"/>
    <property type="project" value="InterPro"/>
</dbReference>
<dbReference type="GO" id="GO:0005524">
    <property type="term" value="F:ATP binding"/>
    <property type="evidence" value="ECO:0007669"/>
    <property type="project" value="InterPro"/>
</dbReference>
<dbReference type="Proteomes" id="UP000260793">
    <property type="component" value="Unassembled WGS sequence"/>
</dbReference>
<dbReference type="RefSeq" id="WP_117688714.1">
    <property type="nucleotide sequence ID" value="NZ_CATWTA010000007.1"/>
</dbReference>
<evidence type="ECO:0000313" key="3">
    <source>
        <dbReference type="EMBL" id="RHF61714.1"/>
    </source>
</evidence>
<sequence length="131" mass="14580">MGKSRKACIAGVCILLAVVAVASFFIGYKVAVDKNKTSWTKEETETFYATITQINDKNFTVKGIEANDINYRGEFVFLLAEETALEWRGTEIEVSDLAVNDMVSITFAGEIQETYPARIMNVVKVQLLGEK</sequence>
<dbReference type="EMBL" id="QSQN01000052">
    <property type="protein sequence ID" value="RGK37004.1"/>
    <property type="molecule type" value="Genomic_DNA"/>
</dbReference>
<dbReference type="Pfam" id="PF08918">
    <property type="entry name" value="PhoQ_Sensor"/>
    <property type="match status" value="1"/>
</dbReference>
<feature type="domain" description="PhoQ Sensor" evidence="1">
    <location>
        <begin position="11"/>
        <end position="94"/>
    </location>
</feature>
<organism evidence="2 4">
    <name type="scientific">[Ruminococcus] lactaris</name>
    <dbReference type="NCBI Taxonomy" id="46228"/>
    <lineage>
        <taxon>Bacteria</taxon>
        <taxon>Bacillati</taxon>
        <taxon>Bacillota</taxon>
        <taxon>Clostridia</taxon>
        <taxon>Lachnospirales</taxon>
        <taxon>Lachnospiraceae</taxon>
        <taxon>Mediterraneibacter</taxon>
    </lineage>
</organism>
<protein>
    <submittedName>
        <fullName evidence="2">DUF3221 domain-containing protein</fullName>
    </submittedName>
</protein>
<comment type="caution">
    <text evidence="2">The sequence shown here is derived from an EMBL/GenBank/DDBJ whole genome shotgun (WGS) entry which is preliminary data.</text>
</comment>
<evidence type="ECO:0000313" key="2">
    <source>
        <dbReference type="EMBL" id="RGK37004.1"/>
    </source>
</evidence>
<name>A0A3E4LID6_9FIRM</name>
<dbReference type="EMBL" id="QRHG01000010">
    <property type="protein sequence ID" value="RHF61714.1"/>
    <property type="molecule type" value="Genomic_DNA"/>
</dbReference>
<dbReference type="GO" id="GO:0000160">
    <property type="term" value="P:phosphorelay signal transduction system"/>
    <property type="evidence" value="ECO:0007669"/>
    <property type="project" value="InterPro"/>
</dbReference>
<gene>
    <name evidence="3" type="ORF">DW672_05320</name>
    <name evidence="2" type="ORF">DXD17_13765</name>
</gene>